<dbReference type="Proteomes" id="UP001221558">
    <property type="component" value="Chromosome"/>
</dbReference>
<organism evidence="2 3">
    <name type="scientific">Sphingobacterium oryzagri</name>
    <dbReference type="NCBI Taxonomy" id="3025669"/>
    <lineage>
        <taxon>Bacteria</taxon>
        <taxon>Pseudomonadati</taxon>
        <taxon>Bacteroidota</taxon>
        <taxon>Sphingobacteriia</taxon>
        <taxon>Sphingobacteriales</taxon>
        <taxon>Sphingobacteriaceae</taxon>
        <taxon>Sphingobacterium</taxon>
    </lineage>
</organism>
<evidence type="ECO:0000313" key="2">
    <source>
        <dbReference type="EMBL" id="WDF67815.1"/>
    </source>
</evidence>
<dbReference type="Pfam" id="PF13679">
    <property type="entry name" value="Methyltransf_32"/>
    <property type="match status" value="1"/>
</dbReference>
<proteinExistence type="predicted"/>
<evidence type="ECO:0000313" key="3">
    <source>
        <dbReference type="Proteomes" id="UP001221558"/>
    </source>
</evidence>
<dbReference type="GO" id="GO:0032259">
    <property type="term" value="P:methylation"/>
    <property type="evidence" value="ECO:0007669"/>
    <property type="project" value="UniProtKB-KW"/>
</dbReference>
<sequence>MTNSKLRCFFNYVSLRFNNIIMDHYSSFIDQLHASLQAEDFIKLSLGNYKGQEAGLKNIYVKLVLIKRARMLSFTFRYQTRDITKNYSIDEGLLEIKQWLRKDAFHAATLFTVLANVSCQLGKKADWFVKKDKPTAKSTASLAHDTQKDRKLQHGNKRYLQELRLTDTEGKVFKNAQDKWKQINHYIELLSSMLSELPAQEKLQVVDMGAGKGYLTFALYDYLRNVLDRDLSVVGVEYRADLVDLCNDIAKKSTFDGLSFVQGTIADYQPTAALNVLIALHACDTATDDAIAKGIAHGADLIVVAPCCHKQVRREMEKGKATNALDFLLQHGIFLERQAEMLTDGFRALIMEYFGYQTKVFQFVSDAHTPKNVLVVGVKKRVNAARQAEIKAKIEQSKAYFGIGYHHLERLLDVK</sequence>
<reference evidence="2 3" key="1">
    <citation type="submission" date="2023-02" db="EMBL/GenBank/DDBJ databases">
        <title>Genome sequence of Sphingobacterium sp. KACC 22765.</title>
        <authorList>
            <person name="Kim S."/>
            <person name="Heo J."/>
            <person name="Kwon S.-W."/>
        </authorList>
    </citation>
    <scope>NUCLEOTIDE SEQUENCE [LARGE SCALE GENOMIC DNA]</scope>
    <source>
        <strain evidence="2 3">KACC 22765</strain>
    </source>
</reference>
<keyword evidence="2" id="KW-0808">Transferase</keyword>
<keyword evidence="2" id="KW-0489">Methyltransferase</keyword>
<dbReference type="PANTHER" id="PTHR13369:SF3">
    <property type="entry name" value="METHYLTRANSFERASE DOMAIN-CONTAINING PROTEIN"/>
    <property type="match status" value="1"/>
</dbReference>
<protein>
    <submittedName>
        <fullName evidence="2">SAM-dependent methyltransferase</fullName>
    </submittedName>
</protein>
<dbReference type="RefSeq" id="WP_274266544.1">
    <property type="nucleotide sequence ID" value="NZ_CP117880.1"/>
</dbReference>
<gene>
    <name evidence="2" type="ORF">PQ465_16115</name>
</gene>
<dbReference type="InterPro" id="IPR029063">
    <property type="entry name" value="SAM-dependent_MTases_sf"/>
</dbReference>
<dbReference type="Gene3D" id="3.40.50.150">
    <property type="entry name" value="Vaccinia Virus protein VP39"/>
    <property type="match status" value="1"/>
</dbReference>
<name>A0ABY7WFX0_9SPHI</name>
<dbReference type="SUPFAM" id="SSF53335">
    <property type="entry name" value="S-adenosyl-L-methionine-dependent methyltransferases"/>
    <property type="match status" value="1"/>
</dbReference>
<accession>A0ABY7WFX0</accession>
<dbReference type="PANTHER" id="PTHR13369">
    <property type="match status" value="1"/>
</dbReference>
<evidence type="ECO:0000259" key="1">
    <source>
        <dbReference type="Pfam" id="PF13679"/>
    </source>
</evidence>
<keyword evidence="3" id="KW-1185">Reference proteome</keyword>
<dbReference type="GO" id="GO:0008168">
    <property type="term" value="F:methyltransferase activity"/>
    <property type="evidence" value="ECO:0007669"/>
    <property type="project" value="UniProtKB-KW"/>
</dbReference>
<feature type="domain" description="Methyltransferase" evidence="1">
    <location>
        <begin position="178"/>
        <end position="314"/>
    </location>
</feature>
<dbReference type="EMBL" id="CP117880">
    <property type="protein sequence ID" value="WDF67815.1"/>
    <property type="molecule type" value="Genomic_DNA"/>
</dbReference>
<dbReference type="InterPro" id="IPR025714">
    <property type="entry name" value="Methyltranfer_dom"/>
</dbReference>